<reference evidence="2 3" key="1">
    <citation type="submission" date="2024-03" db="EMBL/GenBank/DDBJ databases">
        <title>Novel Streptomyces species of biotechnological and ecological value are a feature of Machair soil.</title>
        <authorList>
            <person name="Prole J.R."/>
            <person name="Goodfellow M."/>
            <person name="Allenby N."/>
            <person name="Ward A.C."/>
        </authorList>
    </citation>
    <scope>NUCLEOTIDE SEQUENCE [LARGE SCALE GENOMIC DNA]</scope>
    <source>
        <strain evidence="2 3">MS1.AVA.1</strain>
    </source>
</reference>
<name>A0ABU8USL0_9ACTN</name>
<feature type="compositionally biased region" description="Polar residues" evidence="1">
    <location>
        <begin position="1"/>
        <end position="12"/>
    </location>
</feature>
<evidence type="ECO:0000313" key="3">
    <source>
        <dbReference type="Proteomes" id="UP001376459"/>
    </source>
</evidence>
<evidence type="ECO:0000256" key="1">
    <source>
        <dbReference type="SAM" id="MobiDB-lite"/>
    </source>
</evidence>
<dbReference type="Proteomes" id="UP001376459">
    <property type="component" value="Unassembled WGS sequence"/>
</dbReference>
<keyword evidence="3" id="KW-1185">Reference proteome</keyword>
<feature type="region of interest" description="Disordered" evidence="1">
    <location>
        <begin position="1"/>
        <end position="20"/>
    </location>
</feature>
<proteinExistence type="predicted"/>
<feature type="region of interest" description="Disordered" evidence="1">
    <location>
        <begin position="50"/>
        <end position="71"/>
    </location>
</feature>
<sequence>MSENTTPESQPSDAEKLRRERELLLTSFDPSEFGFPPDSGSFAALAEHVNRAEPTDDPSAGPVRPGEEPGT</sequence>
<organism evidence="2 3">
    <name type="scientific">Streptomyces machairae</name>
    <dbReference type="NCBI Taxonomy" id="3134109"/>
    <lineage>
        <taxon>Bacteria</taxon>
        <taxon>Bacillati</taxon>
        <taxon>Actinomycetota</taxon>
        <taxon>Actinomycetes</taxon>
        <taxon>Kitasatosporales</taxon>
        <taxon>Streptomycetaceae</taxon>
        <taxon>Streptomyces</taxon>
    </lineage>
</organism>
<comment type="caution">
    <text evidence="2">The sequence shown here is derived from an EMBL/GenBank/DDBJ whole genome shotgun (WGS) entry which is preliminary data.</text>
</comment>
<evidence type="ECO:0000313" key="2">
    <source>
        <dbReference type="EMBL" id="MEJ8671881.1"/>
    </source>
</evidence>
<dbReference type="EMBL" id="JBBKAK010000001">
    <property type="protein sequence ID" value="MEJ8671881.1"/>
    <property type="molecule type" value="Genomic_DNA"/>
</dbReference>
<accession>A0ABU8USL0</accession>
<gene>
    <name evidence="2" type="ORF">WKI71_36615</name>
</gene>
<protein>
    <submittedName>
        <fullName evidence="2">Uncharacterized protein</fullName>
    </submittedName>
</protein>